<keyword evidence="6 10" id="KW-0472">Membrane</keyword>
<keyword evidence="8" id="KW-0325">Glycoprotein</keyword>
<evidence type="ECO:0000256" key="10">
    <source>
        <dbReference type="SAM" id="Phobius"/>
    </source>
</evidence>
<evidence type="ECO:0000256" key="3">
    <source>
        <dbReference type="ARBA" id="ARBA00022692"/>
    </source>
</evidence>
<evidence type="ECO:0000256" key="2">
    <source>
        <dbReference type="ARBA" id="ARBA00022475"/>
    </source>
</evidence>
<dbReference type="InterPro" id="IPR000276">
    <property type="entry name" value="GPCR_Rhodpsn"/>
</dbReference>
<evidence type="ECO:0000256" key="9">
    <source>
        <dbReference type="ARBA" id="ARBA00023224"/>
    </source>
</evidence>
<evidence type="ECO:0000256" key="5">
    <source>
        <dbReference type="ARBA" id="ARBA00023040"/>
    </source>
</evidence>
<evidence type="ECO:0000256" key="6">
    <source>
        <dbReference type="ARBA" id="ARBA00023136"/>
    </source>
</evidence>
<feature type="transmembrane region" description="Helical" evidence="10">
    <location>
        <begin position="66"/>
        <end position="91"/>
    </location>
</feature>
<accession>A0A914D1V2</accession>
<keyword evidence="2" id="KW-1003">Cell membrane</keyword>
<dbReference type="CDD" id="cd00637">
    <property type="entry name" value="7tm_classA_rhodopsin-like"/>
    <property type="match status" value="1"/>
</dbReference>
<evidence type="ECO:0000259" key="11">
    <source>
        <dbReference type="PROSITE" id="PS50262"/>
    </source>
</evidence>
<dbReference type="GO" id="GO:0005886">
    <property type="term" value="C:plasma membrane"/>
    <property type="evidence" value="ECO:0007669"/>
    <property type="project" value="UniProtKB-SubCell"/>
</dbReference>
<comment type="subcellular location">
    <subcellularLocation>
        <location evidence="1">Cell membrane</location>
        <topology evidence="1">Multi-pass membrane protein</topology>
    </subcellularLocation>
</comment>
<dbReference type="PANTHER" id="PTHR24246">
    <property type="entry name" value="OLFACTORY RECEPTOR AND ADENOSINE RECEPTOR"/>
    <property type="match status" value="1"/>
</dbReference>
<organism evidence="12 13">
    <name type="scientific">Acrobeloides nanus</name>
    <dbReference type="NCBI Taxonomy" id="290746"/>
    <lineage>
        <taxon>Eukaryota</taxon>
        <taxon>Metazoa</taxon>
        <taxon>Ecdysozoa</taxon>
        <taxon>Nematoda</taxon>
        <taxon>Chromadorea</taxon>
        <taxon>Rhabditida</taxon>
        <taxon>Tylenchina</taxon>
        <taxon>Cephalobomorpha</taxon>
        <taxon>Cephaloboidea</taxon>
        <taxon>Cephalobidae</taxon>
        <taxon>Acrobeloides</taxon>
    </lineage>
</organism>
<proteinExistence type="predicted"/>
<feature type="transmembrane region" description="Helical" evidence="10">
    <location>
        <begin position="148"/>
        <end position="170"/>
    </location>
</feature>
<keyword evidence="3 10" id="KW-0812">Transmembrane</keyword>
<dbReference type="Pfam" id="PF10320">
    <property type="entry name" value="7TM_GPCR_Srsx"/>
    <property type="match status" value="1"/>
</dbReference>
<dbReference type="GO" id="GO:0004930">
    <property type="term" value="F:G protein-coupled receptor activity"/>
    <property type="evidence" value="ECO:0007669"/>
    <property type="project" value="UniProtKB-KW"/>
</dbReference>
<keyword evidence="4 10" id="KW-1133">Transmembrane helix</keyword>
<feature type="domain" description="G-protein coupled receptors family 1 profile" evidence="11">
    <location>
        <begin position="1"/>
        <end position="168"/>
    </location>
</feature>
<evidence type="ECO:0000313" key="13">
    <source>
        <dbReference type="WBParaSite" id="ACRNAN_scaffold17559.g26480.t1"/>
    </source>
</evidence>
<name>A0A914D1V2_9BILA</name>
<feature type="transmembrane region" description="Helical" evidence="10">
    <location>
        <begin position="24"/>
        <end position="46"/>
    </location>
</feature>
<dbReference type="PANTHER" id="PTHR24246:SF27">
    <property type="entry name" value="ADENOSINE RECEPTOR, ISOFORM A"/>
    <property type="match status" value="1"/>
</dbReference>
<dbReference type="PROSITE" id="PS50262">
    <property type="entry name" value="G_PROTEIN_RECEP_F1_2"/>
    <property type="match status" value="1"/>
</dbReference>
<dbReference type="WBParaSite" id="ACRNAN_scaffold17559.g26480.t1">
    <property type="protein sequence ID" value="ACRNAN_scaffold17559.g26480.t1"/>
    <property type="gene ID" value="ACRNAN_scaffold17559.g26480"/>
</dbReference>
<reference evidence="13" key="1">
    <citation type="submission" date="2022-11" db="UniProtKB">
        <authorList>
            <consortium name="WormBaseParasite"/>
        </authorList>
    </citation>
    <scope>IDENTIFICATION</scope>
</reference>
<dbReference type="Proteomes" id="UP000887540">
    <property type="component" value="Unplaced"/>
</dbReference>
<keyword evidence="7" id="KW-0675">Receptor</keyword>
<evidence type="ECO:0000256" key="8">
    <source>
        <dbReference type="ARBA" id="ARBA00023180"/>
    </source>
</evidence>
<dbReference type="SMART" id="SM01381">
    <property type="entry name" value="7TM_GPCR_Srsx"/>
    <property type="match status" value="1"/>
</dbReference>
<evidence type="ECO:0000313" key="12">
    <source>
        <dbReference type="Proteomes" id="UP000887540"/>
    </source>
</evidence>
<evidence type="ECO:0000256" key="1">
    <source>
        <dbReference type="ARBA" id="ARBA00004651"/>
    </source>
</evidence>
<sequence>MAIDRLLAVSKPAAYYRSRSMMRVYLTSIIALLCGGFFGFFAMYGLDSSPALQCSTGAAATQLFVNAWAVFGAIMAILIFAVYIATTIFLIKRSQVTDHNVVQLMQRQKKVFISISLILLSYFIFWCLPLFSLIIIETAFNNPLLLGYISLVIALCSGINSCVGIFIYLAKHQELREYFFKLFPKTAKIKGVKVAQVGGTHSQPIGSTINTVATSRRPSLLVPQVVIN</sequence>
<keyword evidence="12" id="KW-1185">Reference proteome</keyword>
<dbReference type="InterPro" id="IPR017452">
    <property type="entry name" value="GPCR_Rhodpsn_7TM"/>
</dbReference>
<keyword evidence="9" id="KW-0807">Transducer</keyword>
<dbReference type="InterPro" id="IPR019424">
    <property type="entry name" value="7TM_GPCR_Srsx"/>
</dbReference>
<evidence type="ECO:0000256" key="4">
    <source>
        <dbReference type="ARBA" id="ARBA00022989"/>
    </source>
</evidence>
<dbReference type="SUPFAM" id="SSF81321">
    <property type="entry name" value="Family A G protein-coupled receptor-like"/>
    <property type="match status" value="1"/>
</dbReference>
<keyword evidence="5" id="KW-0297">G-protein coupled receptor</keyword>
<dbReference type="AlphaFoldDB" id="A0A914D1V2"/>
<dbReference type="Gene3D" id="1.20.1070.10">
    <property type="entry name" value="Rhodopsin 7-helix transmembrane proteins"/>
    <property type="match status" value="1"/>
</dbReference>
<evidence type="ECO:0000256" key="7">
    <source>
        <dbReference type="ARBA" id="ARBA00023170"/>
    </source>
</evidence>
<protein>
    <submittedName>
        <fullName evidence="13">G-protein coupled receptors family 1 profile domain-containing protein</fullName>
    </submittedName>
</protein>
<feature type="transmembrane region" description="Helical" evidence="10">
    <location>
        <begin position="111"/>
        <end position="136"/>
    </location>
</feature>